<comment type="similarity">
    <text evidence="1">Belongs to the GIPC family.</text>
</comment>
<dbReference type="PANTHER" id="PTHR12259">
    <property type="entry name" value="RGS-GAIP INTERACTING PROTEIN GIPC"/>
    <property type="match status" value="1"/>
</dbReference>
<name>A0A095A1H1_SCHHA</name>
<feature type="domain" description="PDZ" evidence="2">
    <location>
        <begin position="124"/>
        <end position="196"/>
    </location>
</feature>
<dbReference type="Gene3D" id="2.30.42.10">
    <property type="match status" value="1"/>
</dbReference>
<dbReference type="Pfam" id="PF25083">
    <property type="entry name" value="GIPC1_GH1"/>
    <property type="match status" value="2"/>
</dbReference>
<organism evidence="3">
    <name type="scientific">Schistosoma haematobium</name>
    <name type="common">Blood fluke</name>
    <dbReference type="NCBI Taxonomy" id="6185"/>
    <lineage>
        <taxon>Eukaryota</taxon>
        <taxon>Metazoa</taxon>
        <taxon>Spiralia</taxon>
        <taxon>Lophotrochozoa</taxon>
        <taxon>Platyhelminthes</taxon>
        <taxon>Trematoda</taxon>
        <taxon>Digenea</taxon>
        <taxon>Strigeidida</taxon>
        <taxon>Schistosomatoidea</taxon>
        <taxon>Schistosomatidae</taxon>
        <taxon>Schistosoma</taxon>
    </lineage>
</organism>
<evidence type="ECO:0000259" key="2">
    <source>
        <dbReference type="PROSITE" id="PS50106"/>
    </source>
</evidence>
<dbReference type="STRING" id="6185.A0A095A1H1"/>
<dbReference type="InterPro" id="IPR055349">
    <property type="entry name" value="GH2_GIPC"/>
</dbReference>
<reference evidence="3" key="1">
    <citation type="journal article" date="2012" name="Nat. Genet.">
        <title>Whole-genome sequence of Schistosoma haematobium.</title>
        <authorList>
            <person name="Young N.D."/>
            <person name="Jex A.R."/>
            <person name="Li B."/>
            <person name="Liu S."/>
            <person name="Yang L."/>
            <person name="Xiong Z."/>
            <person name="Li Y."/>
            <person name="Cantacessi C."/>
            <person name="Hall R.S."/>
            <person name="Xu X."/>
            <person name="Chen F."/>
            <person name="Wu X."/>
            <person name="Zerlotini A."/>
            <person name="Oliveira G."/>
            <person name="Hofmann A."/>
            <person name="Zhang G."/>
            <person name="Fang X."/>
            <person name="Kang Y."/>
            <person name="Campbell B.E."/>
            <person name="Loukas A."/>
            <person name="Ranganathan S."/>
            <person name="Rollinson D."/>
            <person name="Rinaldi G."/>
            <person name="Brindley P.J."/>
            <person name="Yang H."/>
            <person name="Wang J."/>
            <person name="Wang J."/>
            <person name="Gasser R.B."/>
        </authorList>
    </citation>
    <scope>NUCLEOTIDE SEQUENCE [LARGE SCALE GENOMIC DNA]</scope>
</reference>
<dbReference type="InterPro" id="IPR036034">
    <property type="entry name" value="PDZ_sf"/>
</dbReference>
<dbReference type="Pfam" id="PF25082">
    <property type="entry name" value="GIPC1_GH2"/>
    <property type="match status" value="1"/>
</dbReference>
<dbReference type="PANTHER" id="PTHR12259:SF1">
    <property type="entry name" value="GH21964P"/>
    <property type="match status" value="1"/>
</dbReference>
<dbReference type="InterPro" id="IPR056814">
    <property type="entry name" value="GIPC1-3_GH1"/>
</dbReference>
<dbReference type="AlphaFoldDB" id="A0A095A1H1"/>
<proteinExistence type="inferred from homology"/>
<dbReference type="PROSITE" id="PS50106">
    <property type="entry name" value="PDZ"/>
    <property type="match status" value="1"/>
</dbReference>
<protein>
    <submittedName>
        <fullName evidence="3">PDZ domain-containing protein GIPC3</fullName>
    </submittedName>
</protein>
<sequence length="337" mass="38866">MSSGVRYSERNDPNCSNTFNQKIPECEPLPDYHFFCQLAHGSPTGIIHGFKTVRQLHTKISECFDINPSQSDLEQRLHVQNGYHVMSIMYCTRNTHKLDMDKLLSYEIGLNDFLFAHIKGQPKEIKIRKTSESFGLTLTDNGCGVVIIKRIKPGGFMDKVSKACHDLIQPGDQIEKIDDISFNGRRHYHVASYLQSIPITNVFCLRLISPERCPMYMISSRSKSRNSHVGSGKRTIRFKQDGNLEENEIVDVEIEGIQRINEILGDSLGFEDNELAFYLYKLAKSSINPNDLEQHMNRNNKLFEFILPKTLIHLLWKTAHFNESNSMNHTKYNDHYH</sequence>
<dbReference type="EMBL" id="KL251171">
    <property type="protein sequence ID" value="KGB39289.1"/>
    <property type="molecule type" value="Genomic_DNA"/>
</dbReference>
<evidence type="ECO:0000256" key="1">
    <source>
        <dbReference type="ARBA" id="ARBA00009011"/>
    </source>
</evidence>
<dbReference type="InterPro" id="IPR001478">
    <property type="entry name" value="PDZ"/>
</dbReference>
<accession>A0A095A1H1</accession>
<dbReference type="SMART" id="SM00228">
    <property type="entry name" value="PDZ"/>
    <property type="match status" value="1"/>
</dbReference>
<dbReference type="InterPro" id="IPR017379">
    <property type="entry name" value="GIPC1/2/3"/>
</dbReference>
<gene>
    <name evidence="3" type="ORF">MS3_07708</name>
</gene>
<evidence type="ECO:0000313" key="3">
    <source>
        <dbReference type="EMBL" id="KGB39289.1"/>
    </source>
</evidence>
<dbReference type="CDD" id="cd06707">
    <property type="entry name" value="PDZ_GIPC"/>
    <property type="match status" value="1"/>
</dbReference>
<dbReference type="SUPFAM" id="SSF50156">
    <property type="entry name" value="PDZ domain-like"/>
    <property type="match status" value="1"/>
</dbReference>